<keyword evidence="1" id="KW-0812">Transmembrane</keyword>
<keyword evidence="1" id="KW-1133">Transmembrane helix</keyword>
<dbReference type="AlphaFoldDB" id="A0A1B7NEN5"/>
<organism evidence="2 3">
    <name type="scientific">Rhizopogon vinicolor AM-OR11-026</name>
    <dbReference type="NCBI Taxonomy" id="1314800"/>
    <lineage>
        <taxon>Eukaryota</taxon>
        <taxon>Fungi</taxon>
        <taxon>Dikarya</taxon>
        <taxon>Basidiomycota</taxon>
        <taxon>Agaricomycotina</taxon>
        <taxon>Agaricomycetes</taxon>
        <taxon>Agaricomycetidae</taxon>
        <taxon>Boletales</taxon>
        <taxon>Suillineae</taxon>
        <taxon>Rhizopogonaceae</taxon>
        <taxon>Rhizopogon</taxon>
    </lineage>
</organism>
<feature type="transmembrane region" description="Helical" evidence="1">
    <location>
        <begin position="25"/>
        <end position="43"/>
    </location>
</feature>
<proteinExistence type="predicted"/>
<evidence type="ECO:0000313" key="3">
    <source>
        <dbReference type="Proteomes" id="UP000092154"/>
    </source>
</evidence>
<reference evidence="2 3" key="1">
    <citation type="submission" date="2016-06" db="EMBL/GenBank/DDBJ databases">
        <title>Comparative genomics of the ectomycorrhizal sister species Rhizopogon vinicolor and Rhizopogon vesiculosus (Basidiomycota: Boletales) reveals a divergence of the mating type B locus.</title>
        <authorList>
            <consortium name="DOE Joint Genome Institute"/>
            <person name="Mujic A.B."/>
            <person name="Kuo A."/>
            <person name="Tritt A."/>
            <person name="Lipzen A."/>
            <person name="Chen C."/>
            <person name="Johnson J."/>
            <person name="Sharma A."/>
            <person name="Barry K."/>
            <person name="Grigoriev I.V."/>
            <person name="Spatafora J.W."/>
        </authorList>
    </citation>
    <scope>NUCLEOTIDE SEQUENCE [LARGE SCALE GENOMIC DNA]</scope>
    <source>
        <strain evidence="2 3">AM-OR11-026</strain>
    </source>
</reference>
<dbReference type="InParanoid" id="A0A1B7NEN5"/>
<protein>
    <submittedName>
        <fullName evidence="2">Uncharacterized protein</fullName>
    </submittedName>
</protein>
<keyword evidence="3" id="KW-1185">Reference proteome</keyword>
<evidence type="ECO:0000313" key="2">
    <source>
        <dbReference type="EMBL" id="OAX43316.1"/>
    </source>
</evidence>
<evidence type="ECO:0000256" key="1">
    <source>
        <dbReference type="SAM" id="Phobius"/>
    </source>
</evidence>
<name>A0A1B7NEN5_9AGAM</name>
<keyword evidence="1" id="KW-0472">Membrane</keyword>
<gene>
    <name evidence="2" type="ORF">K503DRAFT_182707</name>
</gene>
<dbReference type="EMBL" id="KV448140">
    <property type="protein sequence ID" value="OAX43316.1"/>
    <property type="molecule type" value="Genomic_DNA"/>
</dbReference>
<dbReference type="Proteomes" id="UP000092154">
    <property type="component" value="Unassembled WGS sequence"/>
</dbReference>
<accession>A0A1B7NEN5</accession>
<sequence>MIKSILSVTGTSRCTIFDQPLISRIGWSTLGVMCPLTVLVFFAQSFKGGFRRQLQVASNYQSVLFIFFTVCQETTHATLHGPSLDRVDDIRSLCMYLLRRSTQHVLGGHLVLLPSTRRPRCPYIPCTYLLYSLWLSCLVPSEI</sequence>